<dbReference type="Proteomes" id="UP001157006">
    <property type="component" value="Chromosome 1S"/>
</dbReference>
<keyword evidence="2" id="KW-1185">Reference proteome</keyword>
<dbReference type="EMBL" id="OX451735">
    <property type="protein sequence ID" value="CAI8594488.1"/>
    <property type="molecule type" value="Genomic_DNA"/>
</dbReference>
<dbReference type="AlphaFoldDB" id="A0AAV0ZAC7"/>
<protein>
    <submittedName>
        <fullName evidence="1">Uncharacterized protein</fullName>
    </submittedName>
</protein>
<reference evidence="1 2" key="1">
    <citation type="submission" date="2023-01" db="EMBL/GenBank/DDBJ databases">
        <authorList>
            <person name="Kreplak J."/>
        </authorList>
    </citation>
    <scope>NUCLEOTIDE SEQUENCE [LARGE SCALE GENOMIC DNA]</scope>
</reference>
<gene>
    <name evidence="1" type="ORF">VFH_I143960</name>
</gene>
<name>A0AAV0ZAC7_VICFA</name>
<evidence type="ECO:0000313" key="2">
    <source>
        <dbReference type="Proteomes" id="UP001157006"/>
    </source>
</evidence>
<accession>A0AAV0ZAC7</accession>
<organism evidence="1 2">
    <name type="scientific">Vicia faba</name>
    <name type="common">Broad bean</name>
    <name type="synonym">Faba vulgaris</name>
    <dbReference type="NCBI Taxonomy" id="3906"/>
    <lineage>
        <taxon>Eukaryota</taxon>
        <taxon>Viridiplantae</taxon>
        <taxon>Streptophyta</taxon>
        <taxon>Embryophyta</taxon>
        <taxon>Tracheophyta</taxon>
        <taxon>Spermatophyta</taxon>
        <taxon>Magnoliopsida</taxon>
        <taxon>eudicotyledons</taxon>
        <taxon>Gunneridae</taxon>
        <taxon>Pentapetalae</taxon>
        <taxon>rosids</taxon>
        <taxon>fabids</taxon>
        <taxon>Fabales</taxon>
        <taxon>Fabaceae</taxon>
        <taxon>Papilionoideae</taxon>
        <taxon>50 kb inversion clade</taxon>
        <taxon>NPAAA clade</taxon>
        <taxon>Hologalegina</taxon>
        <taxon>IRL clade</taxon>
        <taxon>Fabeae</taxon>
        <taxon>Vicia</taxon>
    </lineage>
</organism>
<sequence>MPSMIVRASFGADSVLWLQGVIGGSVSGGRELAMAVVCWKSLALQNKWKRADKGRTVWVCFWRSHAQRWGLEQITGGVEVAWPFCGRGAQWLSCCDVVIRRCCRRLVDVQRRGDGVATVRWLSCAGDCTVDVGGLKEEGGCRWREVAYMLLNGLGMSGLEVAEKQWNRMRKEVFGFHDDDG</sequence>
<evidence type="ECO:0000313" key="1">
    <source>
        <dbReference type="EMBL" id="CAI8594488.1"/>
    </source>
</evidence>
<proteinExistence type="predicted"/>